<comment type="caution">
    <text evidence="1">The sequence shown here is derived from an EMBL/GenBank/DDBJ whole genome shotgun (WGS) entry which is preliminary data.</text>
</comment>
<dbReference type="AlphaFoldDB" id="A0A2W4SCG8"/>
<dbReference type="InterPro" id="IPR032032">
    <property type="entry name" value="Tai4"/>
</dbReference>
<dbReference type="EMBL" id="QJPH01000523">
    <property type="protein sequence ID" value="PZN71414.1"/>
    <property type="molecule type" value="Genomic_DNA"/>
</dbReference>
<dbReference type="Pfam" id="PF16695">
    <property type="entry name" value="Tai4"/>
    <property type="match status" value="1"/>
</dbReference>
<sequence length="120" mass="13398">MLALGHHAHAQTGESVNLSQNITEKYSQKTLLKNWALSVCLAMVSKDNSTREDANATASAYLEFGRQPIEAYNALRGLAEQYANRKYGGSIKSEFNTMKCIDLFHSKELDNLTSKLSRNK</sequence>
<proteinExistence type="predicted"/>
<dbReference type="Proteomes" id="UP000249396">
    <property type="component" value="Unassembled WGS sequence"/>
</dbReference>
<accession>A0A2W4SCG8</accession>
<protein>
    <recommendedName>
        <fullName evidence="3">Type VI secretion protein</fullName>
    </recommendedName>
</protein>
<name>A0A2W4SCG8_9GAMM</name>
<dbReference type="Gene3D" id="1.20.120.1620">
    <property type="match status" value="1"/>
</dbReference>
<evidence type="ECO:0000313" key="2">
    <source>
        <dbReference type="Proteomes" id="UP000249396"/>
    </source>
</evidence>
<reference evidence="1 2" key="1">
    <citation type="journal article" date="2018" name="Aquat. Microb. Ecol.">
        <title>Gammaproteobacterial methanotrophs dominate.</title>
        <authorList>
            <person name="Rissanen A.J."/>
            <person name="Saarenheimo J."/>
            <person name="Tiirola M."/>
            <person name="Peura S."/>
            <person name="Aalto S.L."/>
            <person name="Karvinen A."/>
            <person name="Nykanen H."/>
        </authorList>
    </citation>
    <scope>NUCLEOTIDE SEQUENCE [LARGE SCALE GENOMIC DNA]</scope>
    <source>
        <strain evidence="1">AMbin10</strain>
    </source>
</reference>
<organism evidence="1 2">
    <name type="scientific">Candidatus Methylumidiphilus alinenensis</name>
    <dbReference type="NCBI Taxonomy" id="2202197"/>
    <lineage>
        <taxon>Bacteria</taxon>
        <taxon>Pseudomonadati</taxon>
        <taxon>Pseudomonadota</taxon>
        <taxon>Gammaproteobacteria</taxon>
        <taxon>Methylococcales</taxon>
        <taxon>Candidatus Methylumidiphilus</taxon>
    </lineage>
</organism>
<gene>
    <name evidence="1" type="ORF">DM484_26435</name>
</gene>
<evidence type="ECO:0008006" key="3">
    <source>
        <dbReference type="Google" id="ProtNLM"/>
    </source>
</evidence>
<dbReference type="InterPro" id="IPR038314">
    <property type="entry name" value="T6SS_sf"/>
</dbReference>
<evidence type="ECO:0000313" key="1">
    <source>
        <dbReference type="EMBL" id="PZN71414.1"/>
    </source>
</evidence>